<accession>A0A2H6KIZ5</accession>
<dbReference type="GeneID" id="39876735"/>
<dbReference type="VEuPathDB" id="PiroplasmaDB:BOVATA_044580"/>
<evidence type="ECO:0000313" key="4">
    <source>
        <dbReference type="EMBL" id="GBE62965.1"/>
    </source>
</evidence>
<dbReference type="Proteomes" id="UP000236319">
    <property type="component" value="Unassembled WGS sequence"/>
</dbReference>
<evidence type="ECO:0000256" key="1">
    <source>
        <dbReference type="SAM" id="Coils"/>
    </source>
</evidence>
<evidence type="ECO:0000313" key="5">
    <source>
        <dbReference type="Proteomes" id="UP000236319"/>
    </source>
</evidence>
<organism evidence="4 5">
    <name type="scientific">Babesia ovata</name>
    <dbReference type="NCBI Taxonomy" id="189622"/>
    <lineage>
        <taxon>Eukaryota</taxon>
        <taxon>Sar</taxon>
        <taxon>Alveolata</taxon>
        <taxon>Apicomplexa</taxon>
        <taxon>Aconoidasida</taxon>
        <taxon>Piroplasmida</taxon>
        <taxon>Babesiidae</taxon>
        <taxon>Babesia</taxon>
    </lineage>
</organism>
<reference evidence="4 5" key="1">
    <citation type="journal article" date="2017" name="BMC Genomics">
        <title>Whole-genome assembly of Babesia ovata and comparative genomics between closely related pathogens.</title>
        <authorList>
            <person name="Yamagishi J."/>
            <person name="Asada M."/>
            <person name="Hakimi H."/>
            <person name="Tanaka T.Q."/>
            <person name="Sugimoto C."/>
            <person name="Kawazu S."/>
        </authorList>
    </citation>
    <scope>NUCLEOTIDE SEQUENCE [LARGE SCALE GENOMIC DNA]</scope>
    <source>
        <strain evidence="4 5">Miyake</strain>
    </source>
</reference>
<feature type="coiled-coil region" evidence="1">
    <location>
        <begin position="135"/>
        <end position="180"/>
    </location>
</feature>
<keyword evidence="3" id="KW-0812">Transmembrane</keyword>
<dbReference type="PANTHER" id="PTHR18976:SF34">
    <property type="entry name" value="LIPID-BINDING PROTEIN"/>
    <property type="match status" value="1"/>
</dbReference>
<evidence type="ECO:0000256" key="3">
    <source>
        <dbReference type="SAM" id="Phobius"/>
    </source>
</evidence>
<feature type="region of interest" description="Disordered" evidence="2">
    <location>
        <begin position="719"/>
        <end position="738"/>
    </location>
</feature>
<name>A0A2H6KIZ5_9APIC</name>
<dbReference type="RefSeq" id="XP_028869208.1">
    <property type="nucleotide sequence ID" value="XM_029013375.1"/>
</dbReference>
<comment type="caution">
    <text evidence="4">The sequence shown here is derived from an EMBL/GenBank/DDBJ whole genome shotgun (WGS) entry which is preliminary data.</text>
</comment>
<gene>
    <name evidence="4" type="ORF">BOVATA_044580</name>
</gene>
<sequence>MTSPSRCFVISFFHYSPCPQSLNALLHPSFQWIQDADAAVNAAKEKAEQINGRLDHNKKDQHDGTVIGQNIEKIKQAKDKVSQVDDQLKSIHTDLGNWKDAAHSVLGTAVEKAEEVRDKLDPDGKATIGQNISDISDAKNEIETANKTFEKQVNNLNTWITSAENIRAAAEDKAKEAYDKLKVNKTLDENVKKIVKAKGEIEKVHKNLNSVHGNLGTWKGQASTVLAGAIGKATDVHKALDIDAKGKGMPLGKNIEGISSANDLIKKANNDLKTEIDNLGKWQTAAKEVISKADGKCEEILKKVDQKGKIYVQAQELQKKGKELLEAARTAKKAVESKVTAALKAVVAMDTSLKRDLKQVKEKITNAIKLYVEKQINELPAKVQEDLQQLRGNIEGLASNVLGDRSADDLVKDAFTQLDAAKNALASVTHVGAGSVATLTSELEGKFTEYIQDPLTKAVTAVDSAIQKLGGKFSLSVDKQNVQGIFGHIKERVGEIKGTPGRKGKGLEKIVEEVKGLARAFVNPGGKGFNLRVGGWLEGIIGNGKGRPGTRDHKPGLQAVTSWLEPYQKAANGGGPGEQALRDQVINNIKSALGGQIREAQRMIMSVQNGPKFINNNLTAIVKACETFVEKLDEKIKKDAIDSLVRQIVPNIQRWASGQSLQIFNEDADLKCAVRYTLLALCASVRQVGIELKSLGIDKFGEILDQIKPTVDDLDKQLKEATSPPGIPPTGKNESPAQAVDKRLEAVREKVKGLENKFRENVTKDLKAEVDKLPTAVGAFNSTAEQQIRAAAQTAIKKAAGQISESDVPSEIDVESNMPSFHTVYNNIKTQLPKDLHALLDTHIGKYHLSGYPPFTVVQELKLSPLFSLYKGHVTQPISAILTGITSEGSLPQAIGEIKTVGLAELEEAIGDNVIGDKKIEEKTFNGPFTQIKTQLEAIKKLVDEDDKMILDYGVIDKKGVKTLLTELNHMITLHNANNLYGLTAGLNSIYNKIDTLHLTTFTNQPEAIEKAVGLIRQELGVLRGKLKNSQNGGTKDGVIHELEDLKRNGLGAEWAFGDAQWKHMDNLRAIQNKLKYQNGMLPEQTKNIEETIKAIKQDIQDALRNVGMKLNNTLIDDDVVDKLGAFKLMIGQGGHGGLQGIYEAIQKLQQNQFTKQPQAIGEANEAIKDALKEQINTLGSDVIKELSDLMTNGMSKDKNWKYNGSDVNGLLKIISDLQHQQGILTSQPTAIGGGVDQITRELDELRSELQGKDDTEPKERGVIKNMEFMIKKIGTNDDDPNSLRKIKKEIEELNRDTVPDINKFLGELCAKIASEAGSVDWKLGLFKENNIDKDLAKIKTQIDTLRIDDLQAAIAMCDKFLTNADYIKWEKVENIERFVDSEIEKAIAELSKQARQDYVESAKDALKHFAAKVAEELGELPEEINRDLYTGYKGLMKYAHGHFDSLESVTEEREIAVISSAFHAFYAPVNEYLGSEIRREHREREGEKSPLLPKSQDHYADRLSAVHTALSALLTHITGAQRYGHEVRGLLDALDKALAGLRPECFARPSTAVIDGVTDGLSAFAAELRNAYISAYSGAALTGDLVSSEAVSERSVTVLTPYGEKLSKVLLSMVPILYSSLTVLRTECKSLAGQQLNKCTDLGSLLTGMGYNVPDDGKQDGELNRNVTGRGITMLLVGDFERVFNSDKDTKNALGILLDHLNDYYKACHFNLPRSLRTPCNVYEMLVWLTGLPHNCVYDKLCKFTKLCYSEQTENSLYAATFPADALVAAVGRLTADCPAILTRVLGYGSALTTYACDFHSNSMRLYYPQDGEECLHMMLHCVPVKSVLTPRSPRWLGGVPCNPLAFNSSLPHPECTDKSPLQSYLNDCLPGHLPHQVSNVGCEPLCNTCPSAPSGMPCLTPLGFRGFSGSIKTGKQLCKVLTKWFGNKHLPSLLSLEPRPPATLAEHIGFALSLVNDWHDGKIVPKNFFQTALEASATDLSLRLYNQPGDLTAALTAAYGSDSAKHGGCKHPHLTHLAGTDVCTRHQASPFLQALCRDSYDSLAYRHSDLYLSWAVYLPWTLYDLLLCLYTAFKEISCRDWSCDACLHEGPCDPDSHGVLNPKAPVHGCRCPSIVQCTGVMPTLYQYGLTFKDAPALISQNTTCFSFSTQLSQVLHSEYFRDLFHKCDEFLWHIRMPFLFTIVTLWLTATLYIAHSLLYRMDVLHIRSHLLTTSASHQLDVKALLSRTRRMLSLYTDVDYFDDDFHS</sequence>
<keyword evidence="3" id="KW-1133">Transmembrane helix</keyword>
<dbReference type="InterPro" id="IPR050163">
    <property type="entry name" value="Apolipoprotein_A1/A4/E"/>
</dbReference>
<evidence type="ECO:0000256" key="2">
    <source>
        <dbReference type="SAM" id="MobiDB-lite"/>
    </source>
</evidence>
<keyword evidence="1" id="KW-0175">Coiled coil</keyword>
<keyword evidence="3" id="KW-0472">Membrane</keyword>
<protein>
    <submittedName>
        <fullName evidence="4">Extracellular matrix-binding ebh, putative</fullName>
    </submittedName>
</protein>
<proteinExistence type="predicted"/>
<feature type="transmembrane region" description="Helical" evidence="3">
    <location>
        <begin position="2178"/>
        <end position="2201"/>
    </location>
</feature>
<dbReference type="PANTHER" id="PTHR18976">
    <property type="entry name" value="APOLIPOPROTEIN"/>
    <property type="match status" value="1"/>
</dbReference>
<dbReference type="EMBL" id="BDSA01000010">
    <property type="protein sequence ID" value="GBE62965.1"/>
    <property type="molecule type" value="Genomic_DNA"/>
</dbReference>
<keyword evidence="5" id="KW-1185">Reference proteome</keyword>